<evidence type="ECO:0000256" key="5">
    <source>
        <dbReference type="ARBA" id="ARBA00022927"/>
    </source>
</evidence>
<reference evidence="9 10" key="1">
    <citation type="submission" date="2016-07" db="EMBL/GenBank/DDBJ databases">
        <title>Pervasive Adenine N6-methylation of Active Genes in Fungi.</title>
        <authorList>
            <consortium name="DOE Joint Genome Institute"/>
            <person name="Mondo S.J."/>
            <person name="Dannebaum R.O."/>
            <person name="Kuo R.C."/>
            <person name="Labutti K."/>
            <person name="Haridas S."/>
            <person name="Kuo A."/>
            <person name="Salamov A."/>
            <person name="Ahrendt S.R."/>
            <person name="Lipzen A."/>
            <person name="Sullivan W."/>
            <person name="Andreopoulos W.B."/>
            <person name="Clum A."/>
            <person name="Lindquist E."/>
            <person name="Daum C."/>
            <person name="Ramamoorthy G.K."/>
            <person name="Gryganskyi A."/>
            <person name="Culley D."/>
            <person name="Magnuson J.K."/>
            <person name="James T.Y."/>
            <person name="O'Malley M.A."/>
            <person name="Stajich J.E."/>
            <person name="Spatafora J.W."/>
            <person name="Visel A."/>
            <person name="Grigoriev I.V."/>
        </authorList>
    </citation>
    <scope>NUCLEOTIDE SEQUENCE [LARGE SCALE GENOMIC DNA]</scope>
    <source>
        <strain evidence="9 10">ATCC 12442</strain>
    </source>
</reference>
<dbReference type="GO" id="GO:0000139">
    <property type="term" value="C:Golgi membrane"/>
    <property type="evidence" value="ECO:0007669"/>
    <property type="project" value="UniProtKB-SubCell"/>
</dbReference>
<dbReference type="OrthoDB" id="5572330at2759"/>
<organism evidence="9 10">
    <name type="scientific">Linderina pennispora</name>
    <dbReference type="NCBI Taxonomy" id="61395"/>
    <lineage>
        <taxon>Eukaryota</taxon>
        <taxon>Fungi</taxon>
        <taxon>Fungi incertae sedis</taxon>
        <taxon>Zoopagomycota</taxon>
        <taxon>Kickxellomycotina</taxon>
        <taxon>Kickxellomycetes</taxon>
        <taxon>Kickxellales</taxon>
        <taxon>Kickxellaceae</taxon>
        <taxon>Linderina</taxon>
    </lineage>
</organism>
<evidence type="ECO:0000256" key="1">
    <source>
        <dbReference type="ARBA" id="ARBA00004395"/>
    </source>
</evidence>
<evidence type="ECO:0000256" key="2">
    <source>
        <dbReference type="ARBA" id="ARBA00005831"/>
    </source>
</evidence>
<sequence length="766" mass="83503">MEIRLDDFSSSTFDVKQWLNAQFSSASSDPISAENRTDTLSQKLTTQLHFLATNSQQSNDRIKARFRHQAPQIARDIASLSKLVQETQVAISAFSKTIDAQSLSANALERVVNIETVRGQLEKSVSAMEYFRDYADFPRKIQRLVDEGDVEKAWELVDRARAMSKSFGEQPGENAVDIGASEQKVRDMAVTMVEAAIKEQDADKLAGLRVLLDKHESGDIVRPAYVRVTTDLLTERLAVLLADAADSSSIDGALDYVSEAVVRERGFMELAGIDGVDQVLEGLLVSMCELLHPSIQAILKASDAMFVFDMYESMVGLWAQLDRAMSDKTLCVGGSSEEASGDGEQVPESLRLLLEPFIPYLTSFVDKELDGARTQYLEPLQQIEFGRIEPYTKQAAETIKALFAHLNSIVERAFILVPTTRLDAGVASIAQLVADASNVVSDRLAETAQRFSIPRLALDFYDDLSAGNPDEFGTAIYGSLTSEDKLNAASAVVGLSVLGRHISESTGALGSAIARRWSEHLGCAGETAIPVVECLRESCQTTMELSAVLEPVRALGLTEGLSQLREAPGDLSCKLSAAVVFLLTSGFRPALQRLPGLPVWHAVKQSRSNMNIEVPTFSVSPTEEAVELGEKMHILLPELEQLEVMDMQQPEQPPVELYTFVLVSLDTPCDASAGGLAIHAMLAFVLQLVLRNTVQRVGEIRPPITSDGRRQIEADVEYISSVARSFTAECGVEFDELQSQLAGNPVPDDSPATGLAERLSDLLSIS</sequence>
<dbReference type="AlphaFoldDB" id="A0A1Y1WHS5"/>
<dbReference type="InterPro" id="IPR019335">
    <property type="entry name" value="COG7"/>
</dbReference>
<evidence type="ECO:0000256" key="4">
    <source>
        <dbReference type="ARBA" id="ARBA00022448"/>
    </source>
</evidence>
<dbReference type="GO" id="GO:0006890">
    <property type="term" value="P:retrograde vesicle-mediated transport, Golgi to endoplasmic reticulum"/>
    <property type="evidence" value="ECO:0007669"/>
    <property type="project" value="TreeGrafter"/>
</dbReference>
<protein>
    <recommendedName>
        <fullName evidence="3">Conserved oligomeric Golgi complex subunit 7</fullName>
    </recommendedName>
    <alternativeName>
        <fullName evidence="8">Component of oligomeric Golgi complex 7</fullName>
    </alternativeName>
</protein>
<dbReference type="PANTHER" id="PTHR21443">
    <property type="entry name" value="CONSERVED OLIGOMERIC GOLGI COMPLEX COMPONENT 7"/>
    <property type="match status" value="1"/>
</dbReference>
<comment type="subcellular location">
    <subcellularLocation>
        <location evidence="1">Golgi apparatus membrane</location>
        <topology evidence="1">Peripheral membrane protein</topology>
    </subcellularLocation>
</comment>
<dbReference type="PANTHER" id="PTHR21443:SF0">
    <property type="entry name" value="CONSERVED OLIGOMERIC GOLGI COMPLEX SUBUNIT 7"/>
    <property type="match status" value="1"/>
</dbReference>
<proteinExistence type="inferred from homology"/>
<keyword evidence="10" id="KW-1185">Reference proteome</keyword>
<dbReference type="RefSeq" id="XP_040746460.1">
    <property type="nucleotide sequence ID" value="XM_040886582.1"/>
</dbReference>
<gene>
    <name evidence="9" type="ORF">DL89DRAFT_265257</name>
</gene>
<evidence type="ECO:0000256" key="8">
    <source>
        <dbReference type="ARBA" id="ARBA00031345"/>
    </source>
</evidence>
<comment type="similarity">
    <text evidence="2">Belongs to the COG7 family.</text>
</comment>
<dbReference type="GeneID" id="63803230"/>
<evidence type="ECO:0000313" key="9">
    <source>
        <dbReference type="EMBL" id="ORX73120.1"/>
    </source>
</evidence>
<comment type="caution">
    <text evidence="9">The sequence shown here is derived from an EMBL/GenBank/DDBJ whole genome shotgun (WGS) entry which is preliminary data.</text>
</comment>
<keyword evidence="6" id="KW-0333">Golgi apparatus</keyword>
<dbReference type="Proteomes" id="UP000193922">
    <property type="component" value="Unassembled WGS sequence"/>
</dbReference>
<evidence type="ECO:0000256" key="6">
    <source>
        <dbReference type="ARBA" id="ARBA00023034"/>
    </source>
</evidence>
<dbReference type="GO" id="GO:0017119">
    <property type="term" value="C:Golgi transport complex"/>
    <property type="evidence" value="ECO:0007669"/>
    <property type="project" value="InterPro"/>
</dbReference>
<dbReference type="EMBL" id="MCFD01000002">
    <property type="protein sequence ID" value="ORX73120.1"/>
    <property type="molecule type" value="Genomic_DNA"/>
</dbReference>
<dbReference type="GO" id="GO:0007030">
    <property type="term" value="P:Golgi organization"/>
    <property type="evidence" value="ECO:0007669"/>
    <property type="project" value="TreeGrafter"/>
</dbReference>
<keyword evidence="4" id="KW-0813">Transport</keyword>
<keyword evidence="5" id="KW-0653">Protein transport</keyword>
<dbReference type="GO" id="GO:0006886">
    <property type="term" value="P:intracellular protein transport"/>
    <property type="evidence" value="ECO:0007669"/>
    <property type="project" value="InterPro"/>
</dbReference>
<keyword evidence="7" id="KW-0472">Membrane</keyword>
<evidence type="ECO:0000313" key="10">
    <source>
        <dbReference type="Proteomes" id="UP000193922"/>
    </source>
</evidence>
<name>A0A1Y1WHS5_9FUNG</name>
<evidence type="ECO:0000256" key="7">
    <source>
        <dbReference type="ARBA" id="ARBA00023136"/>
    </source>
</evidence>
<accession>A0A1Y1WHS5</accession>
<evidence type="ECO:0000256" key="3">
    <source>
        <dbReference type="ARBA" id="ARBA00020984"/>
    </source>
</evidence>